<accession>A0ACB7F3D8</accession>
<sequence length="128" mass="14004">MALSLPALLLVLCSLGVAQATVRVYSLRGSGLNSDATSATDGFVKVFCDSRSLGRTQVRPNNASPWWEEEFTYYPAVQGSILRVEVYDQDVTFDDKLGSCQSSLKPGTYAHTCYLEKGGSIRFNTHLS</sequence>
<dbReference type="EMBL" id="CM024807">
    <property type="protein sequence ID" value="KAG8008565.1"/>
    <property type="molecule type" value="Genomic_DNA"/>
</dbReference>
<evidence type="ECO:0000313" key="2">
    <source>
        <dbReference type="Proteomes" id="UP000805704"/>
    </source>
</evidence>
<name>A0ACB7F3D8_NIBAL</name>
<organism evidence="1 2">
    <name type="scientific">Nibea albiflora</name>
    <name type="common">Yellow drum</name>
    <name type="synonym">Corvina albiflora</name>
    <dbReference type="NCBI Taxonomy" id="240163"/>
    <lineage>
        <taxon>Eukaryota</taxon>
        <taxon>Metazoa</taxon>
        <taxon>Chordata</taxon>
        <taxon>Craniata</taxon>
        <taxon>Vertebrata</taxon>
        <taxon>Euteleostomi</taxon>
        <taxon>Actinopterygii</taxon>
        <taxon>Neopterygii</taxon>
        <taxon>Teleostei</taxon>
        <taxon>Neoteleostei</taxon>
        <taxon>Acanthomorphata</taxon>
        <taxon>Eupercaria</taxon>
        <taxon>Sciaenidae</taxon>
        <taxon>Nibea</taxon>
    </lineage>
</organism>
<dbReference type="Proteomes" id="UP000805704">
    <property type="component" value="Chromosome 19"/>
</dbReference>
<keyword evidence="2" id="KW-1185">Reference proteome</keyword>
<evidence type="ECO:0000313" key="1">
    <source>
        <dbReference type="EMBL" id="KAG8008565.1"/>
    </source>
</evidence>
<protein>
    <submittedName>
        <fullName evidence="1">Perforin-1</fullName>
    </submittedName>
</protein>
<gene>
    <name evidence="1" type="primary">PRF1</name>
    <name evidence="1" type="ORF">GBF38_019782</name>
</gene>
<comment type="caution">
    <text evidence="1">The sequence shown here is derived from an EMBL/GenBank/DDBJ whole genome shotgun (WGS) entry which is preliminary data.</text>
</comment>
<proteinExistence type="predicted"/>
<reference evidence="1" key="1">
    <citation type="submission" date="2020-04" db="EMBL/GenBank/DDBJ databases">
        <title>A chromosome-scale assembly and high-density genetic map of the yellow drum (Nibea albiflora) genome.</title>
        <authorList>
            <person name="Xu D."/>
            <person name="Zhang W."/>
            <person name="Chen R."/>
            <person name="Tan P."/>
            <person name="Wang L."/>
            <person name="Song H."/>
            <person name="Tian L."/>
            <person name="Zhu Q."/>
            <person name="Wang B."/>
        </authorList>
    </citation>
    <scope>NUCLEOTIDE SEQUENCE</scope>
    <source>
        <strain evidence="1">ZJHYS-2018</strain>
    </source>
</reference>